<proteinExistence type="predicted"/>
<evidence type="ECO:0000313" key="3">
    <source>
        <dbReference type="Proteomes" id="UP000648722"/>
    </source>
</evidence>
<comment type="caution">
    <text evidence="2">The sequence shown here is derived from an EMBL/GenBank/DDBJ whole genome shotgun (WGS) entry which is preliminary data.</text>
</comment>
<dbReference type="EMBL" id="BMFS01000007">
    <property type="protein sequence ID" value="GGH02402.1"/>
    <property type="molecule type" value="Genomic_DNA"/>
</dbReference>
<reference evidence="3" key="1">
    <citation type="journal article" date="2019" name="Int. J. Syst. Evol. Microbiol.">
        <title>The Global Catalogue of Microorganisms (GCM) 10K type strain sequencing project: providing services to taxonomists for standard genome sequencing and annotation.</title>
        <authorList>
            <consortium name="The Broad Institute Genomics Platform"/>
            <consortium name="The Broad Institute Genome Sequencing Center for Infectious Disease"/>
            <person name="Wu L."/>
            <person name="Ma J."/>
        </authorList>
    </citation>
    <scope>NUCLEOTIDE SEQUENCE [LARGE SCALE GENOMIC DNA]</scope>
    <source>
        <strain evidence="3">CGMCC 1.12766</strain>
    </source>
</reference>
<accession>A0ABQ1XT82</accession>
<name>A0ABQ1XT82_9PROT</name>
<organism evidence="2 3">
    <name type="scientific">Glycocaulis albus</name>
    <dbReference type="NCBI Taxonomy" id="1382801"/>
    <lineage>
        <taxon>Bacteria</taxon>
        <taxon>Pseudomonadati</taxon>
        <taxon>Pseudomonadota</taxon>
        <taxon>Alphaproteobacteria</taxon>
        <taxon>Maricaulales</taxon>
        <taxon>Maricaulaceae</taxon>
        <taxon>Glycocaulis</taxon>
    </lineage>
</organism>
<dbReference type="Proteomes" id="UP000648722">
    <property type="component" value="Unassembled WGS sequence"/>
</dbReference>
<keyword evidence="3" id="KW-1185">Reference proteome</keyword>
<protein>
    <submittedName>
        <fullName evidence="2">Uncharacterized protein</fullName>
    </submittedName>
</protein>
<evidence type="ECO:0000313" key="2">
    <source>
        <dbReference type="EMBL" id="GGH02402.1"/>
    </source>
</evidence>
<feature type="region of interest" description="Disordered" evidence="1">
    <location>
        <begin position="1"/>
        <end position="28"/>
    </location>
</feature>
<sequence length="57" mass="6571">MDIERHRSPGAQRRKADWPPALARGTSQRGCVAELKEAWVPRTATRPEDDNVWEQED</sequence>
<gene>
    <name evidence="2" type="ORF">GCM10007420_18330</name>
</gene>
<evidence type="ECO:0000256" key="1">
    <source>
        <dbReference type="SAM" id="MobiDB-lite"/>
    </source>
</evidence>